<proteinExistence type="predicted"/>
<evidence type="ECO:0000313" key="2">
    <source>
        <dbReference type="EMBL" id="GBC61821.1"/>
    </source>
</evidence>
<evidence type="ECO:0000256" key="1">
    <source>
        <dbReference type="SAM" id="SignalP"/>
    </source>
</evidence>
<sequence length="248" mass="29141">MHRKIIFTVSCLLIISASACFAGLNYYEEKVHKFNYTVEGEIEIKPDKAVFPIILTIQGNSYADSLKNTQRITHQIISELKQLDNTVFTASPSDFFKQRDRGKTLLDVSFWRNDENKPESKLIFNIYVNFKTDHTFWQRAEFLAEAHDFIDRFIKRYKEDETVSVYPEETYYEIDRIEQYREEIIRSIYEKAKTMADIIASEEKVNLDIRQVTFGQHIVKEILNFNRASLTINADIEFAFDKTGENAN</sequence>
<comment type="caution">
    <text evidence="2">The sequence shown here is derived from an EMBL/GenBank/DDBJ whole genome shotgun (WGS) entry which is preliminary data.</text>
</comment>
<feature type="chain" id="PRO_5019292970" description="SIMPL domain-containing protein" evidence="1">
    <location>
        <begin position="23"/>
        <end position="248"/>
    </location>
</feature>
<evidence type="ECO:0000313" key="3">
    <source>
        <dbReference type="Proteomes" id="UP000288096"/>
    </source>
</evidence>
<dbReference type="PROSITE" id="PS51257">
    <property type="entry name" value="PROKAR_LIPOPROTEIN"/>
    <property type="match status" value="1"/>
</dbReference>
<evidence type="ECO:0008006" key="4">
    <source>
        <dbReference type="Google" id="ProtNLM"/>
    </source>
</evidence>
<reference evidence="3" key="2">
    <citation type="submission" date="2019-01" db="EMBL/GenBank/DDBJ databases">
        <title>Genome sequence of Desulfonema ishimotonii strain Tokyo 01.</title>
        <authorList>
            <person name="Fukui M."/>
        </authorList>
    </citation>
    <scope>NUCLEOTIDE SEQUENCE [LARGE SCALE GENOMIC DNA]</scope>
    <source>
        <strain evidence="3">Tokyo 01</strain>
    </source>
</reference>
<reference evidence="3" key="1">
    <citation type="submission" date="2017-11" db="EMBL/GenBank/DDBJ databases">
        <authorList>
            <person name="Watanabe M."/>
            <person name="Kojima H."/>
        </authorList>
    </citation>
    <scope>NUCLEOTIDE SEQUENCE [LARGE SCALE GENOMIC DNA]</scope>
    <source>
        <strain evidence="3">Tokyo 01</strain>
    </source>
</reference>
<keyword evidence="3" id="KW-1185">Reference proteome</keyword>
<keyword evidence="1" id="KW-0732">Signal</keyword>
<gene>
    <name evidence="2" type="ORF">DENIS_2783</name>
</gene>
<dbReference type="AlphaFoldDB" id="A0A401FXX6"/>
<protein>
    <recommendedName>
        <fullName evidence="4">SIMPL domain-containing protein</fullName>
    </recommendedName>
</protein>
<dbReference type="EMBL" id="BEXT01000001">
    <property type="protein sequence ID" value="GBC61821.1"/>
    <property type="molecule type" value="Genomic_DNA"/>
</dbReference>
<accession>A0A401FXX6</accession>
<dbReference type="Proteomes" id="UP000288096">
    <property type="component" value="Unassembled WGS sequence"/>
</dbReference>
<organism evidence="2 3">
    <name type="scientific">Desulfonema ishimotonii</name>
    <dbReference type="NCBI Taxonomy" id="45657"/>
    <lineage>
        <taxon>Bacteria</taxon>
        <taxon>Pseudomonadati</taxon>
        <taxon>Thermodesulfobacteriota</taxon>
        <taxon>Desulfobacteria</taxon>
        <taxon>Desulfobacterales</taxon>
        <taxon>Desulfococcaceae</taxon>
        <taxon>Desulfonema</taxon>
    </lineage>
</organism>
<name>A0A401FXX6_9BACT</name>
<feature type="signal peptide" evidence="1">
    <location>
        <begin position="1"/>
        <end position="22"/>
    </location>
</feature>